<dbReference type="AlphaFoldDB" id="A0ABD3YEG2"/>
<dbReference type="Gene3D" id="2.40.50.100">
    <property type="match status" value="1"/>
</dbReference>
<dbReference type="SUPFAM" id="SSF111369">
    <property type="entry name" value="HlyD-like secretion proteins"/>
    <property type="match status" value="1"/>
</dbReference>
<evidence type="ECO:0000313" key="2">
    <source>
        <dbReference type="EMBL" id="KDC53661.1"/>
    </source>
</evidence>
<dbReference type="InterPro" id="IPR059052">
    <property type="entry name" value="HH_YbhG-like"/>
</dbReference>
<comment type="caution">
    <text evidence="2">The sequence shown here is derived from an EMBL/GenBank/DDBJ whole genome shotgun (WGS) entry which is preliminary data.</text>
</comment>
<sequence length="314" mass="34528">MKMCLLLLFIGQLFLSGCDTQDIDYAMGTVERDRIKLSSPASEQIVDIKVHEGLVVHQGDILLQLDTVRANALVSQRNAELAQVSAALSLLNAGTRVEQLNAAKAALDATRSDSKEALDQYQRIIKLYKNHAVGTADMDVAKAKRNSTKAKQNLAHAQWLELKNGARQQDLSQAQARVDAAKSALLWQQKTAEDLTIKAPVDGIIDSLPWYKGDRVITGTELMSVLAIAKPYARVYLPASALMKVKVGDPIDVFADGINTPIKGRVRNIRSQPAYTPFYALNERDRARLMYLTDIDLLQAESLPTGLAVEVHIP</sequence>
<dbReference type="PANTHER" id="PTHR30438">
    <property type="entry name" value="36 KDA ANTIGEN-RELATED"/>
    <property type="match status" value="1"/>
</dbReference>
<dbReference type="RefSeq" id="WP_045984430.1">
    <property type="nucleotide sequence ID" value="NZ_JJNZ01000001.1"/>
</dbReference>
<dbReference type="Proteomes" id="UP000027154">
    <property type="component" value="Unassembled WGS sequence"/>
</dbReference>
<evidence type="ECO:0000259" key="1">
    <source>
        <dbReference type="Pfam" id="PF25881"/>
    </source>
</evidence>
<dbReference type="PROSITE" id="PS51257">
    <property type="entry name" value="PROKAR_LIPOPROTEIN"/>
    <property type="match status" value="1"/>
</dbReference>
<gene>
    <name evidence="2" type="ORF">DC53_00210</name>
</gene>
<organism evidence="2 3">
    <name type="scientific">Pseudoalteromonas fuliginea</name>
    <dbReference type="NCBI Taxonomy" id="1872678"/>
    <lineage>
        <taxon>Bacteria</taxon>
        <taxon>Pseudomonadati</taxon>
        <taxon>Pseudomonadota</taxon>
        <taxon>Gammaproteobacteria</taxon>
        <taxon>Alteromonadales</taxon>
        <taxon>Pseudoalteromonadaceae</taxon>
        <taxon>Pseudoalteromonas</taxon>
    </lineage>
</organism>
<dbReference type="PANTHER" id="PTHR30438:SF2">
    <property type="entry name" value="MEMBRANE PROTEIN"/>
    <property type="match status" value="1"/>
</dbReference>
<proteinExistence type="predicted"/>
<evidence type="ECO:0000313" key="3">
    <source>
        <dbReference type="Proteomes" id="UP000027154"/>
    </source>
</evidence>
<accession>A0ABD3YEG2</accession>
<reference evidence="2 3" key="1">
    <citation type="submission" date="2014-04" db="EMBL/GenBank/DDBJ databases">
        <title>Pseudoalteromonas galatheae sp. nov., isolated from a deep-sea polychaete near Canal Concepcion, Chile.</title>
        <authorList>
            <person name="Machado H.R."/>
            <person name="Gram L."/>
            <person name="Vynne N.G."/>
        </authorList>
    </citation>
    <scope>NUCLEOTIDE SEQUENCE [LARGE SCALE GENOMIC DNA]</scope>
    <source>
        <strain evidence="2 3">KMM216</strain>
    </source>
</reference>
<dbReference type="Gene3D" id="1.10.287.470">
    <property type="entry name" value="Helix hairpin bin"/>
    <property type="match status" value="1"/>
</dbReference>
<dbReference type="EMBL" id="JJNZ01000001">
    <property type="protein sequence ID" value="KDC53661.1"/>
    <property type="molecule type" value="Genomic_DNA"/>
</dbReference>
<name>A0ABD3YEG2_9GAMM</name>
<dbReference type="Pfam" id="PF25881">
    <property type="entry name" value="HH_YBHG"/>
    <property type="match status" value="1"/>
</dbReference>
<protein>
    <submittedName>
        <fullName evidence="2">Hemolysin D</fullName>
    </submittedName>
</protein>
<dbReference type="Gene3D" id="2.40.30.170">
    <property type="match status" value="1"/>
</dbReference>
<feature type="domain" description="YbhG-like alpha-helical hairpin" evidence="1">
    <location>
        <begin position="74"/>
        <end position="186"/>
    </location>
</feature>